<gene>
    <name evidence="1" type="ORF">L3Q82_025481</name>
</gene>
<evidence type="ECO:0000313" key="1">
    <source>
        <dbReference type="EMBL" id="KAI3368470.1"/>
    </source>
</evidence>
<keyword evidence="2" id="KW-1185">Reference proteome</keyword>
<organism evidence="1 2">
    <name type="scientific">Scortum barcoo</name>
    <name type="common">barcoo grunter</name>
    <dbReference type="NCBI Taxonomy" id="214431"/>
    <lineage>
        <taxon>Eukaryota</taxon>
        <taxon>Metazoa</taxon>
        <taxon>Chordata</taxon>
        <taxon>Craniata</taxon>
        <taxon>Vertebrata</taxon>
        <taxon>Euteleostomi</taxon>
        <taxon>Actinopterygii</taxon>
        <taxon>Neopterygii</taxon>
        <taxon>Teleostei</taxon>
        <taxon>Neoteleostei</taxon>
        <taxon>Acanthomorphata</taxon>
        <taxon>Eupercaria</taxon>
        <taxon>Centrarchiformes</taxon>
        <taxon>Terapontoidei</taxon>
        <taxon>Terapontidae</taxon>
        <taxon>Scortum</taxon>
    </lineage>
</organism>
<accession>A0ACB8WLC1</accession>
<proteinExistence type="predicted"/>
<evidence type="ECO:0000313" key="2">
    <source>
        <dbReference type="Proteomes" id="UP000831701"/>
    </source>
</evidence>
<protein>
    <submittedName>
        <fullName evidence="1">Uncharacterized protein</fullName>
    </submittedName>
</protein>
<dbReference type="Proteomes" id="UP000831701">
    <property type="component" value="Chromosome 8"/>
</dbReference>
<comment type="caution">
    <text evidence="1">The sequence shown here is derived from an EMBL/GenBank/DDBJ whole genome shotgun (WGS) entry which is preliminary data.</text>
</comment>
<dbReference type="EMBL" id="CM041538">
    <property type="protein sequence ID" value="KAI3368470.1"/>
    <property type="molecule type" value="Genomic_DNA"/>
</dbReference>
<name>A0ACB8WLC1_9TELE</name>
<reference evidence="1" key="1">
    <citation type="submission" date="2022-04" db="EMBL/GenBank/DDBJ databases">
        <title>Jade perch genome.</title>
        <authorList>
            <person name="Chao B."/>
        </authorList>
    </citation>
    <scope>NUCLEOTIDE SEQUENCE</scope>
    <source>
        <strain evidence="1">CB-2022</strain>
    </source>
</reference>
<sequence>MTLAEEKEMEIVRNALTYVNGDHHSPEPHWHIKYLWTEDSASLPNKRVVEATFLRTEKQLAKEPEWMLAYTSEVHEMVNRKAAVKLSKEVLQSCTGPVWYISHLITPNPHSVSTPVRLVWNSSQKHRGLSLNNILIKGTDVLNLIRGSELVSLLLLVTSTTMYNYVWLEGREVHLHWFLWCNTEDAEIEDFAITSQHRRQTCWLHGPSCHARDCQLAPIQALHRRETSLKLEFFMKPWVYSNQSGRKEPRGGNMESKTMILPNQLTEEDNKALHH</sequence>